<accession>Q9RYA9</accession>
<dbReference type="SMR" id="Q9RYA9"/>
<dbReference type="EMBL" id="AE000513">
    <property type="protein sequence ID" value="AAF09635.1"/>
    <property type="molecule type" value="Genomic_DNA"/>
</dbReference>
<dbReference type="PIR" id="A75568">
    <property type="entry name" value="A75568"/>
</dbReference>
<dbReference type="OrthoDB" id="73819at2"/>
<dbReference type="PaxDb" id="243230-DR_0041"/>
<sequence>MREALQNSMSTWATLEVRGDQARVVPAPDLEQLIAELDRLAPQWSLNWGCDAASPYVVRARLDVAGVSREGLAQAPTLSDAKLAALAELARLFGISGGEGRWVDYDPEDGPNVADLDAERELPTSPRTSALPPEPPRDPQMDKARRHIDELLEQLKAAGKGGEATRILMRGYGETVDESRALYKQLKAILDQ</sequence>
<gene>
    <name evidence="2" type="ordered locus">DR_0041</name>
</gene>
<dbReference type="AlphaFoldDB" id="Q9RYA9"/>
<organism evidence="2 3">
    <name type="scientific">Deinococcus radiodurans (strain ATCC 13939 / DSM 20539 / JCM 16871 / CCUG 27074 / LMG 4051 / NBRC 15346 / NCIMB 9279 / VKM B-1422 / R1)</name>
    <dbReference type="NCBI Taxonomy" id="243230"/>
    <lineage>
        <taxon>Bacteria</taxon>
        <taxon>Thermotogati</taxon>
        <taxon>Deinococcota</taxon>
        <taxon>Deinococci</taxon>
        <taxon>Deinococcales</taxon>
        <taxon>Deinococcaceae</taxon>
        <taxon>Deinococcus</taxon>
    </lineage>
</organism>
<keyword evidence="3" id="KW-1185">Reference proteome</keyword>
<name>Q9RYA9_DEIRA</name>
<feature type="region of interest" description="Disordered" evidence="1">
    <location>
        <begin position="104"/>
        <end position="147"/>
    </location>
</feature>
<evidence type="ECO:0000313" key="2">
    <source>
        <dbReference type="EMBL" id="AAF09635.1"/>
    </source>
</evidence>
<dbReference type="KEGG" id="dra:DR_0041"/>
<feature type="compositionally biased region" description="Basic and acidic residues" evidence="1">
    <location>
        <begin position="135"/>
        <end position="147"/>
    </location>
</feature>
<evidence type="ECO:0000256" key="1">
    <source>
        <dbReference type="SAM" id="MobiDB-lite"/>
    </source>
</evidence>
<dbReference type="PATRIC" id="fig|243230.17.peg.206"/>
<dbReference type="STRING" id="243230.DR_0041"/>
<protein>
    <recommendedName>
        <fullName evidence="4">Single-stranded DNA-binding protein</fullName>
    </recommendedName>
</protein>
<proteinExistence type="predicted"/>
<dbReference type="EnsemblBacteria" id="AAF09635">
    <property type="protein sequence ID" value="AAF09635"/>
    <property type="gene ID" value="DR_0041"/>
</dbReference>
<evidence type="ECO:0000313" key="3">
    <source>
        <dbReference type="Proteomes" id="UP000002524"/>
    </source>
</evidence>
<dbReference type="eggNOG" id="COG4712">
    <property type="taxonomic scope" value="Bacteria"/>
</dbReference>
<dbReference type="InParanoid" id="Q9RYA9"/>
<evidence type="ECO:0008006" key="4">
    <source>
        <dbReference type="Google" id="ProtNLM"/>
    </source>
</evidence>
<dbReference type="Proteomes" id="UP000002524">
    <property type="component" value="Chromosome 1"/>
</dbReference>
<reference evidence="2 3" key="1">
    <citation type="journal article" date="1999" name="Science">
        <title>Genome sequence of the radioresistant bacterium Deinococcus radiodurans R1.</title>
        <authorList>
            <person name="White O."/>
            <person name="Eisen J.A."/>
            <person name="Heidelberg J.F."/>
            <person name="Hickey E.K."/>
            <person name="Peterson J.D."/>
            <person name="Dodson R.J."/>
            <person name="Haft D.H."/>
            <person name="Gwinn M.L."/>
            <person name="Nelson W.C."/>
            <person name="Richardson D.L."/>
            <person name="Moffat K.S."/>
            <person name="Qin H."/>
            <person name="Jiang L."/>
            <person name="Pamphile W."/>
            <person name="Crosby M."/>
            <person name="Shen M."/>
            <person name="Vamathevan J.J."/>
            <person name="Lam P."/>
            <person name="McDonald L."/>
            <person name="Utterback T."/>
            <person name="Zalewski C."/>
            <person name="Makarova K.S."/>
            <person name="Aravind L."/>
            <person name="Daly M.J."/>
            <person name="Minton K.W."/>
            <person name="Fleischmann R.D."/>
            <person name="Ketchum K.A."/>
            <person name="Nelson K.E."/>
            <person name="Salzberg S."/>
            <person name="Smith H.O."/>
            <person name="Venter J.C."/>
            <person name="Fraser C.M."/>
        </authorList>
    </citation>
    <scope>NUCLEOTIDE SEQUENCE [LARGE SCALE GENOMIC DNA]</scope>
    <source>
        <strain evidence="3">ATCC 13939 / DSM 20539 / JCM 16871 / LMG 4051 / NBRC 15346 / NCIMB 9279 / R1 / VKM B-1422</strain>
    </source>
</reference>
<dbReference type="HOGENOM" id="CLU_1324601_0_0_0"/>